<protein>
    <submittedName>
        <fullName evidence="4">Glycosyl transferase</fullName>
    </submittedName>
</protein>
<evidence type="ECO:0000256" key="1">
    <source>
        <dbReference type="ARBA" id="ARBA00022676"/>
    </source>
</evidence>
<keyword evidence="1" id="KW-0328">Glycosyltransferase</keyword>
<organism evidence="4 5">
    <name type="scientific">Dunaliella salina</name>
    <name type="common">Green alga</name>
    <name type="synonym">Protococcus salinus</name>
    <dbReference type="NCBI Taxonomy" id="3046"/>
    <lineage>
        <taxon>Eukaryota</taxon>
        <taxon>Viridiplantae</taxon>
        <taxon>Chlorophyta</taxon>
        <taxon>core chlorophytes</taxon>
        <taxon>Chlorophyceae</taxon>
        <taxon>CS clade</taxon>
        <taxon>Chlamydomonadales</taxon>
        <taxon>Dunaliellaceae</taxon>
        <taxon>Dunaliella</taxon>
    </lineage>
</organism>
<dbReference type="EMBL" id="MU071330">
    <property type="protein sequence ID" value="KAF5826125.1"/>
    <property type="molecule type" value="Genomic_DNA"/>
</dbReference>
<gene>
    <name evidence="4" type="ORF">DUNSADRAFT_4687</name>
</gene>
<dbReference type="Pfam" id="PF00591">
    <property type="entry name" value="Glycos_transf_3"/>
    <property type="match status" value="1"/>
</dbReference>
<proteinExistence type="predicted"/>
<comment type="caution">
    <text evidence="4">The sequence shown here is derived from an EMBL/GenBank/DDBJ whole genome shotgun (WGS) entry which is preliminary data.</text>
</comment>
<dbReference type="PANTHER" id="PTHR43285:SF2">
    <property type="entry name" value="ANTHRANILATE PHOSPHORIBOSYLTRANSFERASE"/>
    <property type="match status" value="1"/>
</dbReference>
<keyword evidence="5" id="KW-1185">Reference proteome</keyword>
<dbReference type="Gene3D" id="3.40.1030.10">
    <property type="entry name" value="Nucleoside phosphorylase/phosphoribosyltransferase catalytic domain"/>
    <property type="match status" value="1"/>
</dbReference>
<dbReference type="PANTHER" id="PTHR43285">
    <property type="entry name" value="ANTHRANILATE PHOSPHORIBOSYLTRANSFERASE"/>
    <property type="match status" value="1"/>
</dbReference>
<evidence type="ECO:0000256" key="2">
    <source>
        <dbReference type="ARBA" id="ARBA00022679"/>
    </source>
</evidence>
<sequence length="145" mass="14772">MAGALMKLGLKKALVVHSSGLDELTPMAPADIVEVTAGSKELKRYSLDPKDLGIPRCEVKDLAGGDAAQNAKILMDVFGGAQGPVADALNLNAGVALAAAQIAPDPAAGVAMAQEVQRAGKASGVLKRWIETSKREAAAELAAQS</sequence>
<dbReference type="InterPro" id="IPR000312">
    <property type="entry name" value="Glycosyl_Trfase_fam3"/>
</dbReference>
<feature type="domain" description="Glycosyl transferase family 3" evidence="3">
    <location>
        <begin position="1"/>
        <end position="122"/>
    </location>
</feature>
<evidence type="ECO:0000313" key="4">
    <source>
        <dbReference type="EMBL" id="KAF5826125.1"/>
    </source>
</evidence>
<dbReference type="Proteomes" id="UP000815325">
    <property type="component" value="Unassembled WGS sequence"/>
</dbReference>
<name>A0ABQ7FUP0_DUNSA</name>
<dbReference type="GO" id="GO:0016740">
    <property type="term" value="F:transferase activity"/>
    <property type="evidence" value="ECO:0007669"/>
    <property type="project" value="UniProtKB-KW"/>
</dbReference>
<dbReference type="SUPFAM" id="SSF52418">
    <property type="entry name" value="Nucleoside phosphorylase/phosphoribosyltransferase catalytic domain"/>
    <property type="match status" value="1"/>
</dbReference>
<reference evidence="4" key="1">
    <citation type="submission" date="2017-08" db="EMBL/GenBank/DDBJ databases">
        <authorList>
            <person name="Polle J.E."/>
            <person name="Barry K."/>
            <person name="Cushman J."/>
            <person name="Schmutz J."/>
            <person name="Tran D."/>
            <person name="Hathwaick L.T."/>
            <person name="Yim W.C."/>
            <person name="Jenkins J."/>
            <person name="Mckie-Krisberg Z.M."/>
            <person name="Prochnik S."/>
            <person name="Lindquist E."/>
            <person name="Dockter R.B."/>
            <person name="Adam C."/>
            <person name="Molina H."/>
            <person name="Bunkerborg J."/>
            <person name="Jin E."/>
            <person name="Buchheim M."/>
            <person name="Magnuson J."/>
        </authorList>
    </citation>
    <scope>NUCLEOTIDE SEQUENCE</scope>
    <source>
        <strain evidence="4">CCAP 19/18</strain>
    </source>
</reference>
<dbReference type="InterPro" id="IPR005940">
    <property type="entry name" value="Anthranilate_Pribosyl_Tfrase"/>
</dbReference>
<evidence type="ECO:0000313" key="5">
    <source>
        <dbReference type="Proteomes" id="UP000815325"/>
    </source>
</evidence>
<evidence type="ECO:0000259" key="3">
    <source>
        <dbReference type="Pfam" id="PF00591"/>
    </source>
</evidence>
<dbReference type="InterPro" id="IPR035902">
    <property type="entry name" value="Nuc_phospho_transferase"/>
</dbReference>
<keyword evidence="2 4" id="KW-0808">Transferase</keyword>
<accession>A0ABQ7FUP0</accession>